<dbReference type="Proteomes" id="UP000019194">
    <property type="component" value="Unassembled WGS sequence"/>
</dbReference>
<comment type="caution">
    <text evidence="1">The sequence shown here is derived from an EMBL/GenBank/DDBJ whole genome shotgun (WGS) entry which is preliminary data.</text>
</comment>
<dbReference type="EMBL" id="CBWP010000028">
    <property type="protein sequence ID" value="CDL37629.1"/>
    <property type="molecule type" value="Genomic_DNA"/>
</dbReference>
<dbReference type="AlphaFoldDB" id="A0A133L658"/>
<protein>
    <submittedName>
        <fullName evidence="1">Uncharacterized protein</fullName>
    </submittedName>
</protein>
<evidence type="ECO:0000313" key="1">
    <source>
        <dbReference type="EMBL" id="CDL37629.1"/>
    </source>
</evidence>
<organism evidence="1 2">
    <name type="scientific">Citrobacter freundii</name>
    <dbReference type="NCBI Taxonomy" id="546"/>
    <lineage>
        <taxon>Bacteria</taxon>
        <taxon>Pseudomonadati</taxon>
        <taxon>Pseudomonadota</taxon>
        <taxon>Gammaproteobacteria</taxon>
        <taxon>Enterobacterales</taxon>
        <taxon>Enterobacteriaceae</taxon>
        <taxon>Citrobacter</taxon>
        <taxon>Citrobacter freundii complex</taxon>
    </lineage>
</organism>
<reference evidence="1 2" key="1">
    <citation type="submission" date="2013-10" db="EMBL/GenBank/DDBJ databases">
        <title>Antibiotic resistance diversity of beta-lactamase producers in the General Hospital Vienna.</title>
        <authorList>
            <person name="Barisic I."/>
            <person name="Mitteregger D."/>
            <person name="Hirschl A.M."/>
            <person name="Noehammer C."/>
            <person name="Wiesinger-Mayr H."/>
        </authorList>
    </citation>
    <scope>NUCLEOTIDE SEQUENCE [LARGE SCALE GENOMIC DNA]</scope>
    <source>
        <strain evidence="1 2">ISC11</strain>
    </source>
</reference>
<proteinExistence type="predicted"/>
<name>A0A133L658_CITFR</name>
<accession>A0A133L658</accession>
<evidence type="ECO:0000313" key="2">
    <source>
        <dbReference type="Proteomes" id="UP000019194"/>
    </source>
</evidence>
<sequence length="48" mass="5494">MPDGANAYPAYNIFLIVGRIRCLHRHPAISFLIFNFPAINRFSADYLP</sequence>